<dbReference type="Gene3D" id="2.40.30.10">
    <property type="entry name" value="Translation factors"/>
    <property type="match status" value="1"/>
</dbReference>
<dbReference type="InterPro" id="IPR046884">
    <property type="entry name" value="MnmA-like_central"/>
</dbReference>
<feature type="site" description="Interaction with tRNA" evidence="9">
    <location>
        <position position="341"/>
    </location>
</feature>
<evidence type="ECO:0000259" key="11">
    <source>
        <dbReference type="Pfam" id="PF20259"/>
    </source>
</evidence>
<protein>
    <recommendedName>
        <fullName evidence="9">tRNA-specific 2-thiouridylase MnmA</fullName>
        <ecNumber evidence="9">2.8.1.13</ecNumber>
    </recommendedName>
</protein>
<feature type="binding site" evidence="9">
    <location>
        <position position="42"/>
    </location>
    <ligand>
        <name>ATP</name>
        <dbReference type="ChEBI" id="CHEBI:30616"/>
    </ligand>
</feature>
<gene>
    <name evidence="9 12" type="primary">mnmA</name>
    <name evidence="12" type="ORF">ENR63_02085</name>
</gene>
<dbReference type="FunFam" id="2.30.30.280:FF:000001">
    <property type="entry name" value="tRNA-specific 2-thiouridylase MnmA"/>
    <property type="match status" value="1"/>
</dbReference>
<dbReference type="Pfam" id="PF20259">
    <property type="entry name" value="tRNA_Me_trans_M"/>
    <property type="match status" value="1"/>
</dbReference>
<dbReference type="SUPFAM" id="SSF52402">
    <property type="entry name" value="Adenine nucleotide alpha hydrolases-like"/>
    <property type="match status" value="1"/>
</dbReference>
<evidence type="ECO:0000256" key="6">
    <source>
        <dbReference type="ARBA" id="ARBA00022884"/>
    </source>
</evidence>
<dbReference type="PANTHER" id="PTHR11933">
    <property type="entry name" value="TRNA 5-METHYLAMINOMETHYL-2-THIOURIDYLATE -METHYLTRANSFERASE"/>
    <property type="match status" value="1"/>
</dbReference>
<name>A0A7C4TJE3_UNCKA</name>
<reference evidence="12" key="1">
    <citation type="journal article" date="2020" name="mSystems">
        <title>Genome- and Community-Level Interaction Insights into Carbon Utilization and Element Cycling Functions of Hydrothermarchaeota in Hydrothermal Sediment.</title>
        <authorList>
            <person name="Zhou Z."/>
            <person name="Liu Y."/>
            <person name="Xu W."/>
            <person name="Pan J."/>
            <person name="Luo Z.H."/>
            <person name="Li M."/>
        </authorList>
    </citation>
    <scope>NUCLEOTIDE SEQUENCE [LARGE SCALE GENOMIC DNA]</scope>
    <source>
        <strain evidence="12">SpSt-417</strain>
    </source>
</reference>
<keyword evidence="5 9" id="KW-0067">ATP-binding</keyword>
<dbReference type="EC" id="2.8.1.13" evidence="9"/>
<dbReference type="GO" id="GO:0005737">
    <property type="term" value="C:cytoplasm"/>
    <property type="evidence" value="ECO:0007669"/>
    <property type="project" value="UniProtKB-SubCell"/>
</dbReference>
<evidence type="ECO:0000256" key="1">
    <source>
        <dbReference type="ARBA" id="ARBA00022555"/>
    </source>
</evidence>
<dbReference type="GO" id="GO:0005524">
    <property type="term" value="F:ATP binding"/>
    <property type="evidence" value="ECO:0007669"/>
    <property type="project" value="UniProtKB-KW"/>
</dbReference>
<dbReference type="AlphaFoldDB" id="A0A7C4TJE3"/>
<evidence type="ECO:0000313" key="12">
    <source>
        <dbReference type="EMBL" id="HGW29690.1"/>
    </source>
</evidence>
<keyword evidence="7" id="KW-1015">Disulfide bond</keyword>
<dbReference type="PANTHER" id="PTHR11933:SF5">
    <property type="entry name" value="MITOCHONDRIAL TRNA-SPECIFIC 2-THIOURIDYLASE 1"/>
    <property type="match status" value="1"/>
</dbReference>
<dbReference type="Gene3D" id="3.40.50.620">
    <property type="entry name" value="HUPs"/>
    <property type="match status" value="1"/>
</dbReference>
<evidence type="ECO:0000256" key="4">
    <source>
        <dbReference type="ARBA" id="ARBA00022741"/>
    </source>
</evidence>
<dbReference type="GO" id="GO:0103016">
    <property type="term" value="F:tRNA-uridine 2-sulfurtransferase activity"/>
    <property type="evidence" value="ECO:0007669"/>
    <property type="project" value="UniProtKB-EC"/>
</dbReference>
<feature type="domain" description="tRNA-specific 2-thiouridylase MnmA-like central" evidence="11">
    <location>
        <begin position="209"/>
        <end position="273"/>
    </location>
</feature>
<dbReference type="Pfam" id="PF20258">
    <property type="entry name" value="tRNA_Me_trans_C"/>
    <property type="match status" value="1"/>
</dbReference>
<dbReference type="HAMAP" id="MF_00144">
    <property type="entry name" value="tRNA_thiouridyl_MnmA"/>
    <property type="match status" value="1"/>
</dbReference>
<evidence type="ECO:0000259" key="10">
    <source>
        <dbReference type="Pfam" id="PF20258"/>
    </source>
</evidence>
<comment type="caution">
    <text evidence="12">The sequence shown here is derived from an EMBL/GenBank/DDBJ whole genome shotgun (WGS) entry which is preliminary data.</text>
</comment>
<dbReference type="Gene3D" id="2.30.30.280">
    <property type="entry name" value="Adenine nucleotide alpha hydrolases-like domains"/>
    <property type="match status" value="1"/>
</dbReference>
<evidence type="ECO:0000256" key="8">
    <source>
        <dbReference type="ARBA" id="ARBA00051542"/>
    </source>
</evidence>
<comment type="catalytic activity">
    <reaction evidence="8 9">
        <text>S-sulfanyl-L-cysteinyl-[protein] + uridine(34) in tRNA + AH2 + ATP = 2-thiouridine(34) in tRNA + L-cysteinyl-[protein] + A + AMP + diphosphate + H(+)</text>
        <dbReference type="Rhea" id="RHEA:47032"/>
        <dbReference type="Rhea" id="RHEA-COMP:10131"/>
        <dbReference type="Rhea" id="RHEA-COMP:11726"/>
        <dbReference type="Rhea" id="RHEA-COMP:11727"/>
        <dbReference type="Rhea" id="RHEA-COMP:11728"/>
        <dbReference type="ChEBI" id="CHEBI:13193"/>
        <dbReference type="ChEBI" id="CHEBI:15378"/>
        <dbReference type="ChEBI" id="CHEBI:17499"/>
        <dbReference type="ChEBI" id="CHEBI:29950"/>
        <dbReference type="ChEBI" id="CHEBI:30616"/>
        <dbReference type="ChEBI" id="CHEBI:33019"/>
        <dbReference type="ChEBI" id="CHEBI:61963"/>
        <dbReference type="ChEBI" id="CHEBI:65315"/>
        <dbReference type="ChEBI" id="CHEBI:87170"/>
        <dbReference type="ChEBI" id="CHEBI:456215"/>
        <dbReference type="EC" id="2.8.1.13"/>
    </reaction>
</comment>
<dbReference type="EMBL" id="DSRT01000112">
    <property type="protein sequence ID" value="HGW29690.1"/>
    <property type="molecule type" value="Genomic_DNA"/>
</dbReference>
<evidence type="ECO:0000256" key="9">
    <source>
        <dbReference type="HAMAP-Rule" id="MF_00144"/>
    </source>
</evidence>
<dbReference type="CDD" id="cd01998">
    <property type="entry name" value="MnmA_TRMU-like"/>
    <property type="match status" value="1"/>
</dbReference>
<accession>A0A7C4TJE3</accession>
<comment type="caution">
    <text evidence="9">Lacks conserved residue(s) required for the propagation of feature annotation.</text>
</comment>
<feature type="site" description="Interaction with tRNA" evidence="9">
    <location>
        <position position="130"/>
    </location>
</feature>
<dbReference type="NCBIfam" id="TIGR00420">
    <property type="entry name" value="trmU"/>
    <property type="match status" value="1"/>
</dbReference>
<feature type="binding site" evidence="9">
    <location>
        <position position="129"/>
    </location>
    <ligand>
        <name>ATP</name>
        <dbReference type="ChEBI" id="CHEBI:30616"/>
    </ligand>
</feature>
<feature type="region of interest" description="Interaction with tRNA" evidence="9">
    <location>
        <begin position="151"/>
        <end position="153"/>
    </location>
</feature>
<evidence type="ECO:0000256" key="2">
    <source>
        <dbReference type="ARBA" id="ARBA00022679"/>
    </source>
</evidence>
<keyword evidence="1 9" id="KW-0820">tRNA-binding</keyword>
<feature type="binding site" evidence="9">
    <location>
        <begin position="16"/>
        <end position="23"/>
    </location>
    <ligand>
        <name>ATP</name>
        <dbReference type="ChEBI" id="CHEBI:30616"/>
    </ligand>
</feature>
<dbReference type="GO" id="GO:0002143">
    <property type="term" value="P:tRNA wobble position uridine thiolation"/>
    <property type="evidence" value="ECO:0007669"/>
    <property type="project" value="TreeGrafter"/>
</dbReference>
<dbReference type="GO" id="GO:0000049">
    <property type="term" value="F:tRNA binding"/>
    <property type="evidence" value="ECO:0007669"/>
    <property type="project" value="UniProtKB-KW"/>
</dbReference>
<evidence type="ECO:0000256" key="3">
    <source>
        <dbReference type="ARBA" id="ARBA00022694"/>
    </source>
</evidence>
<dbReference type="Pfam" id="PF03054">
    <property type="entry name" value="tRNA_Me_trans"/>
    <property type="match status" value="1"/>
</dbReference>
<dbReference type="InterPro" id="IPR014729">
    <property type="entry name" value="Rossmann-like_a/b/a_fold"/>
</dbReference>
<feature type="domain" description="tRNA-specific 2-thiouridylase MnmA-like C-terminal" evidence="10">
    <location>
        <begin position="281"/>
        <end position="357"/>
    </location>
</feature>
<dbReference type="InterPro" id="IPR023382">
    <property type="entry name" value="MnmA-like_central_sf"/>
</dbReference>
<comment type="function">
    <text evidence="9">Catalyzes the 2-thiolation of uridine at the wobble position (U34) of tRNA, leading to the formation of s(2)U34.</text>
</comment>
<comment type="subcellular location">
    <subcellularLocation>
        <location evidence="9">Cytoplasm</location>
    </subcellularLocation>
</comment>
<evidence type="ECO:0000256" key="5">
    <source>
        <dbReference type="ARBA" id="ARBA00022840"/>
    </source>
</evidence>
<keyword evidence="9" id="KW-0963">Cytoplasm</keyword>
<sequence>MLFTTEARKSPKIAVGLSGGVDSAVSAYLLKKEGYDVAGVYMQCWEFKEDGCSAEEDRADAVKVAAHLDIPFKHLNFINEYKSRVIENFYNEYQKGRTPNPDVLCNKEIKFGIFLDWALKNEFDYVATGHYAQIKKNDGSWDLLSAIDETKDQSYFLYLLNQVQLSHAIFPLGELRKTEVRKIAREIGLPNFDKPDSVGICFIGEVNMKEFLKNKIKTSPGQVIDVHGEVIGDHDGVQFYTVGQRHGFRVKKYHGLPMYVVGKNPEKNELIVGFAKDGVRKEFEVGSIYWHRNTNVESVKCLVRIRHLGEMYAATVKILPAEQSKVVVVLEDGVFGVAPGQSAVFYLNEVVLGGGVIQ</sequence>
<dbReference type="FunFam" id="3.40.50.620:FF:000115">
    <property type="entry name" value="tRNA-specific 2-thiouridylase MnmA"/>
    <property type="match status" value="1"/>
</dbReference>
<comment type="similarity">
    <text evidence="9">Belongs to the MnmA/TRMU family.</text>
</comment>
<evidence type="ECO:0000256" key="7">
    <source>
        <dbReference type="ARBA" id="ARBA00023157"/>
    </source>
</evidence>
<feature type="active site" description="Nucleophile" evidence="9">
    <location>
        <position position="105"/>
    </location>
</feature>
<feature type="active site" description="Cysteine persulfide intermediate" evidence="9">
    <location>
        <position position="201"/>
    </location>
</feature>
<keyword evidence="3 9" id="KW-0819">tRNA processing</keyword>
<proteinExistence type="inferred from homology"/>
<dbReference type="InterPro" id="IPR004506">
    <property type="entry name" value="MnmA-like"/>
</dbReference>
<dbReference type="InterPro" id="IPR046885">
    <property type="entry name" value="MnmA-like_C"/>
</dbReference>
<feature type="region of interest" description="Interaction with target base in tRNA" evidence="9">
    <location>
        <begin position="100"/>
        <end position="102"/>
    </location>
</feature>
<keyword evidence="2 9" id="KW-0808">Transferase</keyword>
<keyword evidence="6 9" id="KW-0694">RNA-binding</keyword>
<organism evidence="12">
    <name type="scientific">candidate division WWE3 bacterium</name>
    <dbReference type="NCBI Taxonomy" id="2053526"/>
    <lineage>
        <taxon>Bacteria</taxon>
        <taxon>Katanobacteria</taxon>
    </lineage>
</organism>
<dbReference type="NCBIfam" id="NF001138">
    <property type="entry name" value="PRK00143.1"/>
    <property type="match status" value="1"/>
</dbReference>
<keyword evidence="4 9" id="KW-0547">Nucleotide-binding</keyword>